<proteinExistence type="predicted"/>
<dbReference type="AlphaFoldDB" id="A0A6A8GBJ0"/>
<dbReference type="Proteomes" id="UP000439022">
    <property type="component" value="Unassembled WGS sequence"/>
</dbReference>
<reference evidence="1 2" key="1">
    <citation type="submission" date="2019-11" db="EMBL/GenBank/DDBJ databases">
        <title>Whole genome sequence of Haloferax sp. MBLA0076.</title>
        <authorList>
            <person name="Seo M.-J."/>
            <person name="Cho E.-S."/>
        </authorList>
    </citation>
    <scope>NUCLEOTIDE SEQUENCE [LARGE SCALE GENOMIC DNA]</scope>
    <source>
        <strain evidence="1 2">MBLA0076</strain>
    </source>
</reference>
<comment type="caution">
    <text evidence="1">The sequence shown here is derived from an EMBL/GenBank/DDBJ whole genome shotgun (WGS) entry which is preliminary data.</text>
</comment>
<protein>
    <submittedName>
        <fullName evidence="1">Uncharacterized protein</fullName>
    </submittedName>
</protein>
<accession>A0A6A8GBJ0</accession>
<sequence>MSDDRPPQQVEDPGEYNQRLRLQELSQARKNASVSLGGEAAEVYGDRWETFALRQVKTFAKELEWLIRNEGGDEYFTKELGPITLGPPSLEGDRVLGSRPREKSFSVSGLFSTAGTGLGFVDLPAVVSHTWIINVDKQHQGPQQVQTTLETSVPISVSRNADSLCRKFINESGLDARLEEDKPHIKL</sequence>
<evidence type="ECO:0000313" key="1">
    <source>
        <dbReference type="EMBL" id="MRX20468.1"/>
    </source>
</evidence>
<evidence type="ECO:0000313" key="2">
    <source>
        <dbReference type="Proteomes" id="UP000439022"/>
    </source>
</evidence>
<dbReference type="RefSeq" id="WP_151161064.1">
    <property type="nucleotide sequence ID" value="NZ_WKJO01000001.1"/>
</dbReference>
<organism evidence="1 2">
    <name type="scientific">Haloferax litoreum</name>
    <dbReference type="NCBI Taxonomy" id="2666140"/>
    <lineage>
        <taxon>Archaea</taxon>
        <taxon>Methanobacteriati</taxon>
        <taxon>Methanobacteriota</taxon>
        <taxon>Stenosarchaea group</taxon>
        <taxon>Halobacteria</taxon>
        <taxon>Halobacteriales</taxon>
        <taxon>Haloferacaceae</taxon>
        <taxon>Haloferax</taxon>
    </lineage>
</organism>
<dbReference type="EMBL" id="WKJO01000001">
    <property type="protein sequence ID" value="MRX20468.1"/>
    <property type="molecule type" value="Genomic_DNA"/>
</dbReference>
<gene>
    <name evidence="1" type="ORF">GJR96_00650</name>
</gene>
<name>A0A6A8GBJ0_9EURY</name>
<keyword evidence="2" id="KW-1185">Reference proteome</keyword>